<reference evidence="2" key="1">
    <citation type="submission" date="2016-11" db="EMBL/GenBank/DDBJ databases">
        <authorList>
            <person name="Varghese N."/>
            <person name="Submissions S."/>
        </authorList>
    </citation>
    <scope>NUCLEOTIDE SEQUENCE [LARGE SCALE GENOMIC DNA]</scope>
    <source>
        <strain evidence="2">DSM 27370</strain>
    </source>
</reference>
<dbReference type="AlphaFoldDB" id="A0A1M5EQ67"/>
<evidence type="ECO:0000313" key="2">
    <source>
        <dbReference type="Proteomes" id="UP000184480"/>
    </source>
</evidence>
<accession>A0A1M5EQ67</accession>
<sequence>MKSTFRTLFYVRKNQPKKNGKYAIMARITGYSN</sequence>
<proteinExistence type="predicted"/>
<gene>
    <name evidence="1" type="ORF">SAMN05444362_110107</name>
</gene>
<dbReference type="Proteomes" id="UP000184480">
    <property type="component" value="Unassembled WGS sequence"/>
</dbReference>
<dbReference type="EMBL" id="FQUC01000010">
    <property type="protein sequence ID" value="SHF81385.1"/>
    <property type="molecule type" value="Genomic_DNA"/>
</dbReference>
<evidence type="ECO:0008006" key="3">
    <source>
        <dbReference type="Google" id="ProtNLM"/>
    </source>
</evidence>
<organism evidence="1 2">
    <name type="scientific">Dysgonomonas macrotermitis</name>
    <dbReference type="NCBI Taxonomy" id="1346286"/>
    <lineage>
        <taxon>Bacteria</taxon>
        <taxon>Pseudomonadati</taxon>
        <taxon>Bacteroidota</taxon>
        <taxon>Bacteroidia</taxon>
        <taxon>Bacteroidales</taxon>
        <taxon>Dysgonomonadaceae</taxon>
        <taxon>Dysgonomonas</taxon>
    </lineage>
</organism>
<keyword evidence="2" id="KW-1185">Reference proteome</keyword>
<name>A0A1M5EQ67_9BACT</name>
<protein>
    <recommendedName>
        <fullName evidence="3">Phage integrase SAM-like domain-containing protein</fullName>
    </recommendedName>
</protein>
<evidence type="ECO:0000313" key="1">
    <source>
        <dbReference type="EMBL" id="SHF81385.1"/>
    </source>
</evidence>